<dbReference type="EMBL" id="CAJVQA010009775">
    <property type="protein sequence ID" value="CAG8689694.1"/>
    <property type="molecule type" value="Genomic_DNA"/>
</dbReference>
<dbReference type="Proteomes" id="UP000789759">
    <property type="component" value="Unassembled WGS sequence"/>
</dbReference>
<name>A0A9N9HLJ8_9GLOM</name>
<dbReference type="AlphaFoldDB" id="A0A9N9HLJ8"/>
<evidence type="ECO:0000313" key="2">
    <source>
        <dbReference type="Proteomes" id="UP000789759"/>
    </source>
</evidence>
<proteinExistence type="predicted"/>
<dbReference type="OrthoDB" id="2445213at2759"/>
<comment type="caution">
    <text evidence="1">The sequence shown here is derived from an EMBL/GenBank/DDBJ whole genome shotgun (WGS) entry which is preliminary data.</text>
</comment>
<accession>A0A9N9HLJ8</accession>
<organism evidence="1 2">
    <name type="scientific">Cetraspora pellucida</name>
    <dbReference type="NCBI Taxonomy" id="1433469"/>
    <lineage>
        <taxon>Eukaryota</taxon>
        <taxon>Fungi</taxon>
        <taxon>Fungi incertae sedis</taxon>
        <taxon>Mucoromycota</taxon>
        <taxon>Glomeromycotina</taxon>
        <taxon>Glomeromycetes</taxon>
        <taxon>Diversisporales</taxon>
        <taxon>Gigasporaceae</taxon>
        <taxon>Cetraspora</taxon>
    </lineage>
</organism>
<protein>
    <submittedName>
        <fullName evidence="1">23083_t:CDS:1</fullName>
    </submittedName>
</protein>
<feature type="non-terminal residue" evidence="1">
    <location>
        <position position="143"/>
    </location>
</feature>
<reference evidence="1" key="1">
    <citation type="submission" date="2021-06" db="EMBL/GenBank/DDBJ databases">
        <authorList>
            <person name="Kallberg Y."/>
            <person name="Tangrot J."/>
            <person name="Rosling A."/>
        </authorList>
    </citation>
    <scope>NUCLEOTIDE SEQUENCE</scope>
    <source>
        <strain evidence="1">FL966</strain>
    </source>
</reference>
<keyword evidence="2" id="KW-1185">Reference proteome</keyword>
<sequence length="143" mass="16331">CYSSNLACLDLTTIKPITNSITIKCINPKETNIAIDYRINKKHTKKIFIAKTAIFLSNIGPYKLAAVDTITNWLKNIIRRLTPEEKAKDICILLAILAQNADMDLNSILALGNWSNLYIYQEFYQHGIKLMLEQNNITKKIMN</sequence>
<evidence type="ECO:0000313" key="1">
    <source>
        <dbReference type="EMBL" id="CAG8689694.1"/>
    </source>
</evidence>
<gene>
    <name evidence="1" type="ORF">CPELLU_LOCUS11226</name>
</gene>